<keyword evidence="5 9" id="KW-0862">Zinc</keyword>
<proteinExistence type="inferred from homology"/>
<keyword evidence="7 9" id="KW-0482">Metalloprotease</keyword>
<dbReference type="EC" id="3.4.13.22" evidence="9 10"/>
<dbReference type="PIRSF" id="PIRSF026671">
    <property type="entry name" value="AA_dipeptidase"/>
    <property type="match status" value="1"/>
</dbReference>
<comment type="catalytic activity">
    <reaction evidence="1 9 10">
        <text>D-alanyl-D-alanine + H2O = 2 D-alanine</text>
        <dbReference type="Rhea" id="RHEA:20661"/>
        <dbReference type="ChEBI" id="CHEBI:15377"/>
        <dbReference type="ChEBI" id="CHEBI:57416"/>
        <dbReference type="ChEBI" id="CHEBI:57822"/>
        <dbReference type="EC" id="3.4.13.22"/>
    </reaction>
</comment>
<feature type="site" description="Transition state stabilizer" evidence="9">
    <location>
        <position position="87"/>
    </location>
</feature>
<feature type="binding site" evidence="9">
    <location>
        <position position="206"/>
    </location>
    <ligand>
        <name>Zn(2+)</name>
        <dbReference type="ChEBI" id="CHEBI:29105"/>
        <note>catalytic</note>
    </ligand>
</feature>
<dbReference type="GO" id="GO:0071555">
    <property type="term" value="P:cell wall organization"/>
    <property type="evidence" value="ECO:0007669"/>
    <property type="project" value="UniProtKB-KW"/>
</dbReference>
<accession>A0A1B2LWK2</accession>
<protein>
    <recommendedName>
        <fullName evidence="9 10">D-alanyl-D-alanine dipeptidase</fullName>
        <shortName evidence="9 10">D-Ala-D-Ala dipeptidase</shortName>
        <ecNumber evidence="9 10">3.4.13.22</ecNumber>
    </recommendedName>
</protein>
<dbReference type="GO" id="GO:0006508">
    <property type="term" value="P:proteolysis"/>
    <property type="evidence" value="ECO:0007669"/>
    <property type="project" value="UniProtKB-KW"/>
</dbReference>
<dbReference type="GO" id="GO:0008237">
    <property type="term" value="F:metallopeptidase activity"/>
    <property type="evidence" value="ECO:0007669"/>
    <property type="project" value="UniProtKB-KW"/>
</dbReference>
<comment type="similarity">
    <text evidence="9 10">Belongs to the peptidase M15D family.</text>
</comment>
<keyword evidence="8 10" id="KW-0961">Cell wall biogenesis/degradation</keyword>
<comment type="cofactor">
    <cofactor evidence="9">
        <name>Zn(2+)</name>
        <dbReference type="ChEBI" id="CHEBI:29105"/>
    </cofactor>
    <text evidence="9">Binds 1 zinc ion per subunit.</text>
</comment>
<dbReference type="STRING" id="1789224.BFG52_02415"/>
<dbReference type="Proteomes" id="UP000093391">
    <property type="component" value="Chromosome"/>
</dbReference>
<dbReference type="InterPro" id="IPR000755">
    <property type="entry name" value="A_A_dipeptidase"/>
</dbReference>
<evidence type="ECO:0000256" key="7">
    <source>
        <dbReference type="ARBA" id="ARBA00023049"/>
    </source>
</evidence>
<keyword evidence="6 9" id="KW-0224">Dipeptidase</keyword>
<dbReference type="AlphaFoldDB" id="A0A1B2LWK2"/>
<comment type="function">
    <text evidence="9 10">Catalyzes hydrolysis of the D-alanyl-D-alanine dipeptide.</text>
</comment>
<organism evidence="11 12">
    <name type="scientific">Acinetobacter larvae</name>
    <dbReference type="NCBI Taxonomy" id="1789224"/>
    <lineage>
        <taxon>Bacteria</taxon>
        <taxon>Pseudomonadati</taxon>
        <taxon>Pseudomonadota</taxon>
        <taxon>Gammaproteobacteria</taxon>
        <taxon>Moraxellales</taxon>
        <taxon>Moraxellaceae</taxon>
        <taxon>Acinetobacter</taxon>
    </lineage>
</organism>
<dbReference type="InterPro" id="IPR009045">
    <property type="entry name" value="Zn_M74/Hedgehog-like"/>
</dbReference>
<dbReference type="Gene3D" id="3.30.1380.10">
    <property type="match status" value="1"/>
</dbReference>
<name>A0A1B2LWK2_9GAMM</name>
<sequence>MLQAIPSITQMDWNAVYQQHIIESGEPLVNLNDMQNCRIQVSAIYHQQGIPFAQPHCYARQSVAARLQDASTYLPAGYHLLILDAWRPYLLQKQLIECFRHDIMQKNPAMSAEQLAEVLALFVAEPSEDPLKPSPHLTGGSVDLTLCDEHGTALDMGTAFDEASEYSWTASFEQTQTDPTVQHNRRVLYWAMRHAGFTNLPTEWWHYDFGNQLWCYFSQQAQAIYSKTSV</sequence>
<evidence type="ECO:0000256" key="8">
    <source>
        <dbReference type="ARBA" id="ARBA00023316"/>
    </source>
</evidence>
<dbReference type="SUPFAM" id="SSF55166">
    <property type="entry name" value="Hedgehog/DD-peptidase"/>
    <property type="match status" value="1"/>
</dbReference>
<dbReference type="RefSeq" id="WP_067552141.1">
    <property type="nucleotide sequence ID" value="NZ_CP016895.1"/>
</dbReference>
<evidence type="ECO:0000256" key="6">
    <source>
        <dbReference type="ARBA" id="ARBA00022997"/>
    </source>
</evidence>
<dbReference type="PANTHER" id="PTHR43126:SF2">
    <property type="entry name" value="D-ALANYL-D-ALANINE DIPEPTIDASE"/>
    <property type="match status" value="1"/>
</dbReference>
<evidence type="ECO:0000256" key="2">
    <source>
        <dbReference type="ARBA" id="ARBA00022670"/>
    </source>
</evidence>
<reference evidence="11 12" key="1">
    <citation type="submission" date="2016-08" db="EMBL/GenBank/DDBJ databases">
        <authorList>
            <person name="Seilhamer J.J."/>
        </authorList>
    </citation>
    <scope>NUCLEOTIDE SEQUENCE [LARGE SCALE GENOMIC DNA]</scope>
    <source>
        <strain evidence="11 12">BRTC-1</strain>
    </source>
</reference>
<keyword evidence="3 9" id="KW-0479">Metal-binding</keyword>
<dbReference type="EMBL" id="CP016895">
    <property type="protein sequence ID" value="AOA57321.1"/>
    <property type="molecule type" value="Genomic_DNA"/>
</dbReference>
<evidence type="ECO:0000256" key="9">
    <source>
        <dbReference type="HAMAP-Rule" id="MF_01924"/>
    </source>
</evidence>
<evidence type="ECO:0000256" key="4">
    <source>
        <dbReference type="ARBA" id="ARBA00022801"/>
    </source>
</evidence>
<evidence type="ECO:0000256" key="10">
    <source>
        <dbReference type="PIRNR" id="PIRNR026671"/>
    </source>
</evidence>
<evidence type="ECO:0000313" key="11">
    <source>
        <dbReference type="EMBL" id="AOA57321.1"/>
    </source>
</evidence>
<dbReference type="KEGG" id="ala:BFG52_02415"/>
<feature type="binding site" evidence="9">
    <location>
        <position position="143"/>
    </location>
    <ligand>
        <name>Zn(2+)</name>
        <dbReference type="ChEBI" id="CHEBI:29105"/>
        <note>catalytic</note>
    </ligand>
</feature>
<dbReference type="HAMAP" id="MF_01924">
    <property type="entry name" value="A_A_dipeptidase"/>
    <property type="match status" value="1"/>
</dbReference>
<keyword evidence="12" id="KW-1185">Reference proteome</keyword>
<dbReference type="GO" id="GO:0008270">
    <property type="term" value="F:zinc ion binding"/>
    <property type="evidence" value="ECO:0007669"/>
    <property type="project" value="UniProtKB-UniRule"/>
</dbReference>
<evidence type="ECO:0000313" key="12">
    <source>
        <dbReference type="Proteomes" id="UP000093391"/>
    </source>
</evidence>
<evidence type="ECO:0000256" key="5">
    <source>
        <dbReference type="ARBA" id="ARBA00022833"/>
    </source>
</evidence>
<dbReference type="Pfam" id="PF01427">
    <property type="entry name" value="Peptidase_M15"/>
    <property type="match status" value="1"/>
</dbReference>
<dbReference type="PANTHER" id="PTHR43126">
    <property type="entry name" value="D-ALANYL-D-ALANINE DIPEPTIDASE"/>
    <property type="match status" value="1"/>
</dbReference>
<dbReference type="CDD" id="cd14843">
    <property type="entry name" value="D-Ala-D-Ala_dipeptidase_like"/>
    <property type="match status" value="1"/>
</dbReference>
<feature type="binding site" evidence="9">
    <location>
        <position position="136"/>
    </location>
    <ligand>
        <name>Zn(2+)</name>
        <dbReference type="ChEBI" id="CHEBI:29105"/>
        <note>catalytic</note>
    </ligand>
</feature>
<feature type="active site" description="Proton donor/acceptor" evidence="9">
    <location>
        <position position="203"/>
    </location>
</feature>
<keyword evidence="4 9" id="KW-0378">Hydrolase</keyword>
<evidence type="ECO:0000256" key="1">
    <source>
        <dbReference type="ARBA" id="ARBA00001362"/>
    </source>
</evidence>
<gene>
    <name evidence="9" type="primary">ddpX</name>
    <name evidence="11" type="ORF">BFG52_02415</name>
</gene>
<dbReference type="OrthoDB" id="9801430at2"/>
<keyword evidence="2 9" id="KW-0645">Protease</keyword>
<evidence type="ECO:0000256" key="3">
    <source>
        <dbReference type="ARBA" id="ARBA00022723"/>
    </source>
</evidence>
<dbReference type="GO" id="GO:0160237">
    <property type="term" value="F:D-Ala-D-Ala dipeptidase activity"/>
    <property type="evidence" value="ECO:0007669"/>
    <property type="project" value="UniProtKB-EC"/>
</dbReference>